<sequence length="400" mass="45494">MNWEVATARNGEATLTLNNYAIYSKYRPREDAWKWIDSEYEESMEQYFLIGLGLGYHAERLAQLAKGKRVIVYFFEKLEYELFLKNNESDELLLKIDIVHDLEDVILNKKTQVLIYGSWIKAIGQNHPLFIFLEDIKINQVTYKKSAELMENNFNSNMQIASQKILNYPEYKKKIACLVASGPTLNTTVSWLKEIQDKVEIFAVGSALKLLLLNGIIPTAAIISDAKPNIVKQIQGSDYLGTLYYLSTANTETILKHSGDSYILFQQGYPLAEKAAKKFNMPLLETGGSVSTIGISLLEYFDFEEIILFGQDLGFVGKHTHAENSTSGRAASYDLNIREVLANDGSFIHTTPNLQVYSRWIEQKVNRMTNKLYTTSKQGVFIPKVQYVNKKELNSIVNSN</sequence>
<dbReference type="RefSeq" id="WP_112117380.1">
    <property type="nucleotide sequence ID" value="NZ_JBNNTA010000004.1"/>
</dbReference>
<evidence type="ECO:0000313" key="3">
    <source>
        <dbReference type="Proteomes" id="UP000251431"/>
    </source>
</evidence>
<gene>
    <name evidence="2" type="ORF">NCTC7582_02358</name>
</gene>
<dbReference type="AlphaFoldDB" id="A0A2X0XK00"/>
<proteinExistence type="predicted"/>
<name>A0A2X0XK00_9BACI</name>
<evidence type="ECO:0000259" key="1">
    <source>
        <dbReference type="Pfam" id="PF01973"/>
    </source>
</evidence>
<evidence type="ECO:0000313" key="2">
    <source>
        <dbReference type="EMBL" id="SPT99485.1"/>
    </source>
</evidence>
<organism evidence="2 3">
    <name type="scientific">Lysinibacillus capsici</name>
    <dbReference type="NCBI Taxonomy" id="2115968"/>
    <lineage>
        <taxon>Bacteria</taxon>
        <taxon>Bacillati</taxon>
        <taxon>Bacillota</taxon>
        <taxon>Bacilli</taxon>
        <taxon>Bacillales</taxon>
        <taxon>Bacillaceae</taxon>
        <taxon>Lysinibacillus</taxon>
    </lineage>
</organism>
<protein>
    <submittedName>
        <fullName evidence="2">Uncharacterized protein conserved in bacteria</fullName>
    </submittedName>
</protein>
<feature type="domain" description="6-hydroxymethylpterin diphosphokinase MptE-like" evidence="1">
    <location>
        <begin position="152"/>
        <end position="316"/>
    </location>
</feature>
<dbReference type="InterPro" id="IPR002826">
    <property type="entry name" value="MptE-like"/>
</dbReference>
<reference evidence="2 3" key="1">
    <citation type="submission" date="2018-06" db="EMBL/GenBank/DDBJ databases">
        <authorList>
            <consortium name="Pathogen Informatics"/>
            <person name="Doyle S."/>
        </authorList>
    </citation>
    <scope>NUCLEOTIDE SEQUENCE [LARGE SCALE GENOMIC DNA]</scope>
    <source>
        <strain evidence="2 3">NCTC7582</strain>
    </source>
</reference>
<dbReference type="PANTHER" id="PTHR41786:SF1">
    <property type="entry name" value="6-HYDROXYMETHYLPTERIN DIPHOSPHOKINASE MPTE-LIKE DOMAIN-CONTAINING PROTEIN"/>
    <property type="match status" value="1"/>
</dbReference>
<accession>A0A2X0XK00</accession>
<dbReference type="Pfam" id="PF01973">
    <property type="entry name" value="MptE-like"/>
    <property type="match status" value="1"/>
</dbReference>
<dbReference type="Proteomes" id="UP000251431">
    <property type="component" value="Unassembled WGS sequence"/>
</dbReference>
<dbReference type="EMBL" id="UAQE01000001">
    <property type="protein sequence ID" value="SPT99485.1"/>
    <property type="molecule type" value="Genomic_DNA"/>
</dbReference>
<dbReference type="PANTHER" id="PTHR41786">
    <property type="entry name" value="MOTILITY ACCESSORY FACTOR MAF"/>
    <property type="match status" value="1"/>
</dbReference>